<evidence type="ECO:0008006" key="3">
    <source>
        <dbReference type="Google" id="ProtNLM"/>
    </source>
</evidence>
<dbReference type="RefSeq" id="XP_004030832.1">
    <property type="nucleotide sequence ID" value="XM_004030784.1"/>
</dbReference>
<dbReference type="AlphaFoldDB" id="G0QYV1"/>
<dbReference type="InterPro" id="IPR036322">
    <property type="entry name" value="WD40_repeat_dom_sf"/>
</dbReference>
<sequence length="187" mass="21558">MAKFSQLKQYYFFGSWTSNYKALVFINDKKKDFKQITKAFTFSHGASISFVNADNFDQKVTTISQNEKSLKFWNIDFRFDSDQDPKVIKQFKGEQEQKALFDGKSSFATSSAIHNFEEKIFYAVCDGVDVSVFDNQFNQIMICKNAVTEGFFLNKLDFVQVNDSTLYLLSASYTEGRVNVFDLSKLI</sequence>
<reference evidence="1 2" key="1">
    <citation type="submission" date="2011-07" db="EMBL/GenBank/DDBJ databases">
        <authorList>
            <person name="Coyne R."/>
            <person name="Brami D."/>
            <person name="Johnson J."/>
            <person name="Hostetler J."/>
            <person name="Hannick L."/>
            <person name="Clark T."/>
            <person name="Cassidy-Hanley D."/>
            <person name="Inman J."/>
        </authorList>
    </citation>
    <scope>NUCLEOTIDE SEQUENCE [LARGE SCALE GENOMIC DNA]</scope>
    <source>
        <strain evidence="1 2">G5</strain>
    </source>
</reference>
<evidence type="ECO:0000313" key="1">
    <source>
        <dbReference type="EMBL" id="EGR29596.1"/>
    </source>
</evidence>
<protein>
    <recommendedName>
        <fullName evidence="3">WD repeat protein</fullName>
    </recommendedName>
</protein>
<organism evidence="1 2">
    <name type="scientific">Ichthyophthirius multifiliis</name>
    <name type="common">White spot disease agent</name>
    <name type="synonym">Ich</name>
    <dbReference type="NCBI Taxonomy" id="5932"/>
    <lineage>
        <taxon>Eukaryota</taxon>
        <taxon>Sar</taxon>
        <taxon>Alveolata</taxon>
        <taxon>Ciliophora</taxon>
        <taxon>Intramacronucleata</taxon>
        <taxon>Oligohymenophorea</taxon>
        <taxon>Hymenostomatida</taxon>
        <taxon>Ophryoglenina</taxon>
        <taxon>Ichthyophthirius</taxon>
    </lineage>
</organism>
<dbReference type="GeneID" id="14905702"/>
<name>G0QYV1_ICHMU</name>
<dbReference type="EMBL" id="GL984128">
    <property type="protein sequence ID" value="EGR29596.1"/>
    <property type="molecule type" value="Genomic_DNA"/>
</dbReference>
<proteinExistence type="predicted"/>
<dbReference type="SUPFAM" id="SSF50978">
    <property type="entry name" value="WD40 repeat-like"/>
    <property type="match status" value="1"/>
</dbReference>
<evidence type="ECO:0000313" key="2">
    <source>
        <dbReference type="Proteomes" id="UP000008983"/>
    </source>
</evidence>
<dbReference type="InParanoid" id="G0QYV1"/>
<gene>
    <name evidence="1" type="ORF">IMG5_152460</name>
</gene>
<dbReference type="Proteomes" id="UP000008983">
    <property type="component" value="Unassembled WGS sequence"/>
</dbReference>
<keyword evidence="2" id="KW-1185">Reference proteome</keyword>
<dbReference type="OrthoDB" id="346371at2759"/>
<accession>G0QYV1</accession>